<dbReference type="HOGENOM" id="CLU_1603044_0_0_1"/>
<reference evidence="1 2" key="1">
    <citation type="journal article" date="2012" name="BMC Genomics">
        <title>Tools to kill: Genome of one of the most destructive plant pathogenic fungi Macrophomina phaseolina.</title>
        <authorList>
            <person name="Islam M.S."/>
            <person name="Haque M.S."/>
            <person name="Islam M.M."/>
            <person name="Emdad E.M."/>
            <person name="Halim A."/>
            <person name="Hossen Q.M.M."/>
            <person name="Hossain M.Z."/>
            <person name="Ahmed B."/>
            <person name="Rahim S."/>
            <person name="Rahman M.S."/>
            <person name="Alam M.M."/>
            <person name="Hou S."/>
            <person name="Wan X."/>
            <person name="Saito J.A."/>
            <person name="Alam M."/>
        </authorList>
    </citation>
    <scope>NUCLEOTIDE SEQUENCE [LARGE SCALE GENOMIC DNA]</scope>
    <source>
        <strain evidence="1 2">MS6</strain>
    </source>
</reference>
<name>K2SMH5_MACPH</name>
<evidence type="ECO:0000313" key="1">
    <source>
        <dbReference type="EMBL" id="EKG17960.1"/>
    </source>
</evidence>
<comment type="caution">
    <text evidence="1">The sequence shown here is derived from an EMBL/GenBank/DDBJ whole genome shotgun (WGS) entry which is preliminary data.</text>
</comment>
<dbReference type="EMBL" id="AHHD01000220">
    <property type="protein sequence ID" value="EKG17960.1"/>
    <property type="molecule type" value="Genomic_DNA"/>
</dbReference>
<sequence length="166" mass="19211">MDVHDASFAVMRQNGYAGYAPVSPILPALGQGIGQLLLKEKTDGPFNSEKLLGGYYWSLAGCRYWVAAFQWLEHRVLYSIQEEQSRIRARFSATTLRILDVASWKGAYDHLDREQWLGRDSSWFTDRRFSFGWRIHTSAAQIELNSPAYLIEAGRYHFWSDRRDKA</sequence>
<proteinExistence type="predicted"/>
<dbReference type="Proteomes" id="UP000007129">
    <property type="component" value="Unassembled WGS sequence"/>
</dbReference>
<gene>
    <name evidence="1" type="ORF">MPH_04817</name>
</gene>
<accession>K2SMH5</accession>
<dbReference type="VEuPathDB" id="FungiDB:MPH_04817"/>
<dbReference type="AlphaFoldDB" id="K2SMH5"/>
<evidence type="ECO:0000313" key="2">
    <source>
        <dbReference type="Proteomes" id="UP000007129"/>
    </source>
</evidence>
<organism evidence="1 2">
    <name type="scientific">Macrophomina phaseolina (strain MS6)</name>
    <name type="common">Charcoal rot fungus</name>
    <dbReference type="NCBI Taxonomy" id="1126212"/>
    <lineage>
        <taxon>Eukaryota</taxon>
        <taxon>Fungi</taxon>
        <taxon>Dikarya</taxon>
        <taxon>Ascomycota</taxon>
        <taxon>Pezizomycotina</taxon>
        <taxon>Dothideomycetes</taxon>
        <taxon>Dothideomycetes incertae sedis</taxon>
        <taxon>Botryosphaeriales</taxon>
        <taxon>Botryosphaeriaceae</taxon>
        <taxon>Macrophomina</taxon>
    </lineage>
</organism>
<dbReference type="InParanoid" id="K2SMH5"/>
<protein>
    <submittedName>
        <fullName evidence="1">Uncharacterized protein</fullName>
    </submittedName>
</protein>